<comment type="caution">
    <text evidence="2">The sequence shown here is derived from an EMBL/GenBank/DDBJ whole genome shotgun (WGS) entry which is preliminary data.</text>
</comment>
<sequence>MADRFSAHADSPEAPATAPYPIVPSDTVELPQVPKGIYVGTGGDLTLRGMRGSADVTYRNLPDASYIAVRAQYVRATGTTATNLIAEA</sequence>
<evidence type="ECO:0000313" key="3">
    <source>
        <dbReference type="Proteomes" id="UP000248614"/>
    </source>
</evidence>
<reference evidence="2 3" key="1">
    <citation type="submission" date="2017-08" db="EMBL/GenBank/DDBJ databases">
        <title>Infants hospitalized years apart are colonized by the same room-sourced microbial strains.</title>
        <authorList>
            <person name="Brooks B."/>
            <person name="Olm M.R."/>
            <person name="Firek B.A."/>
            <person name="Baker R."/>
            <person name="Thomas B.C."/>
            <person name="Morowitz M.J."/>
            <person name="Banfield J.F."/>
        </authorList>
    </citation>
    <scope>NUCLEOTIDE SEQUENCE [LARGE SCALE GENOMIC DNA]</scope>
    <source>
        <strain evidence="2">S2_018_000_R3_110</strain>
    </source>
</reference>
<dbReference type="AlphaFoldDB" id="A0A2W4Z3X7"/>
<protein>
    <submittedName>
        <fullName evidence="2">Uncharacterized protein</fullName>
    </submittedName>
</protein>
<proteinExistence type="predicted"/>
<name>A0A2W4Z3X7_9SPHN</name>
<gene>
    <name evidence="2" type="ORF">DI632_12285</name>
</gene>
<feature type="compositionally biased region" description="Basic and acidic residues" evidence="1">
    <location>
        <begin position="1"/>
        <end position="11"/>
    </location>
</feature>
<feature type="region of interest" description="Disordered" evidence="1">
    <location>
        <begin position="1"/>
        <end position="22"/>
    </location>
</feature>
<evidence type="ECO:0000313" key="2">
    <source>
        <dbReference type="EMBL" id="PZO75142.1"/>
    </source>
</evidence>
<dbReference type="EMBL" id="QFNF01000035">
    <property type="protein sequence ID" value="PZO75142.1"/>
    <property type="molecule type" value="Genomic_DNA"/>
</dbReference>
<organism evidence="2 3">
    <name type="scientific">Sphingomonas hengshuiensis</name>
    <dbReference type="NCBI Taxonomy" id="1609977"/>
    <lineage>
        <taxon>Bacteria</taxon>
        <taxon>Pseudomonadati</taxon>
        <taxon>Pseudomonadota</taxon>
        <taxon>Alphaproteobacteria</taxon>
        <taxon>Sphingomonadales</taxon>
        <taxon>Sphingomonadaceae</taxon>
        <taxon>Sphingomonas</taxon>
    </lineage>
</organism>
<accession>A0A2W4Z3X7</accession>
<evidence type="ECO:0000256" key="1">
    <source>
        <dbReference type="SAM" id="MobiDB-lite"/>
    </source>
</evidence>
<dbReference type="Proteomes" id="UP000248614">
    <property type="component" value="Unassembled WGS sequence"/>
</dbReference>